<dbReference type="AlphaFoldDB" id="A3VDQ1"/>
<dbReference type="eggNOG" id="COG0639">
    <property type="taxonomic scope" value="Bacteria"/>
</dbReference>
<name>A3VDQ1_9RHOB</name>
<evidence type="ECO:0000313" key="2">
    <source>
        <dbReference type="Proteomes" id="UP000002931"/>
    </source>
</evidence>
<keyword evidence="2" id="KW-1185">Reference proteome</keyword>
<sequence length="291" mass="31228">MIVLWFSEAPVSSGRVWEDTMKITDLGRLEGPVVLWGGALGNLSALLALRDVTRDEGIAGANILFTGDLAGYCAEGEVCADMVRRLGWRGIAGNIEKQLADGGADCGCGFAAGSVCDTLSVKWWAHTNATLSTASRYWFAGLPDLAVFEHADRRYAVIHGGVTDVSRFLWPVSRQPEFAEEIGAIEAEVGPVDGVVAGHCGFGFQRVVAGRRWINAGVIGMPPNNGVPGGQYVRLDPKGAHIRRLSYDPAPSVAAMRRAGLTQGYDDALTTGRWPSEEILPGEMRRKVMAK</sequence>
<proteinExistence type="predicted"/>
<accession>A3VDQ1</accession>
<dbReference type="SUPFAM" id="SSF56300">
    <property type="entry name" value="Metallo-dependent phosphatases"/>
    <property type="match status" value="1"/>
</dbReference>
<dbReference type="EMBL" id="AAMT01000004">
    <property type="protein sequence ID" value="EAQ13640.1"/>
    <property type="molecule type" value="Genomic_DNA"/>
</dbReference>
<comment type="caution">
    <text evidence="1">The sequence shown here is derived from an EMBL/GenBank/DDBJ whole genome shotgun (WGS) entry which is preliminary data.</text>
</comment>
<dbReference type="Proteomes" id="UP000002931">
    <property type="component" value="Unassembled WGS sequence"/>
</dbReference>
<dbReference type="Gene3D" id="3.60.21.10">
    <property type="match status" value="1"/>
</dbReference>
<protein>
    <recommendedName>
        <fullName evidence="3">Calcineurin-like phosphoesterase domain-containing protein</fullName>
    </recommendedName>
</protein>
<evidence type="ECO:0008006" key="3">
    <source>
        <dbReference type="Google" id="ProtNLM"/>
    </source>
</evidence>
<dbReference type="STRING" id="314271.RB2654_02964"/>
<dbReference type="HOGENOM" id="CLU_074761_1_1_5"/>
<dbReference type="InterPro" id="IPR029052">
    <property type="entry name" value="Metallo-depent_PP-like"/>
</dbReference>
<organism evidence="1 2">
    <name type="scientific">Maritimibacter alkaliphilus HTCC2654</name>
    <dbReference type="NCBI Taxonomy" id="314271"/>
    <lineage>
        <taxon>Bacteria</taxon>
        <taxon>Pseudomonadati</taxon>
        <taxon>Pseudomonadota</taxon>
        <taxon>Alphaproteobacteria</taxon>
        <taxon>Rhodobacterales</taxon>
        <taxon>Roseobacteraceae</taxon>
        <taxon>Maritimibacter</taxon>
    </lineage>
</organism>
<gene>
    <name evidence="1" type="ORF">RB2654_02964</name>
</gene>
<evidence type="ECO:0000313" key="1">
    <source>
        <dbReference type="EMBL" id="EAQ13640.1"/>
    </source>
</evidence>
<reference evidence="1 2" key="1">
    <citation type="journal article" date="2010" name="J. Bacteriol.">
        <title>Genome sequences of Pelagibaca bermudensis HTCC2601T and Maritimibacter alkaliphilus HTCC2654T, the type strains of two marine Roseobacter genera.</title>
        <authorList>
            <person name="Thrash J.C."/>
            <person name="Cho J.C."/>
            <person name="Ferriera S."/>
            <person name="Johnson J."/>
            <person name="Vergin K.L."/>
            <person name="Giovannoni S.J."/>
        </authorList>
    </citation>
    <scope>NUCLEOTIDE SEQUENCE [LARGE SCALE GENOMIC DNA]</scope>
    <source>
        <strain evidence="1 2">HTCC2654</strain>
    </source>
</reference>